<dbReference type="VEuPathDB" id="HostDB:ENSG00000204604"/>
<dbReference type="UCSC" id="uc061cge.1">
    <property type="organism name" value="human"/>
</dbReference>
<dbReference type="HGNC" id="HGNC:33105">
    <property type="gene designation" value="ZNF468"/>
</dbReference>
<organism evidence="1 2">
    <name type="scientific">Homo sapiens</name>
    <name type="common">Human</name>
    <dbReference type="NCBI Taxonomy" id="9606"/>
    <lineage>
        <taxon>Eukaryota</taxon>
        <taxon>Metazoa</taxon>
        <taxon>Chordata</taxon>
        <taxon>Craniata</taxon>
        <taxon>Vertebrata</taxon>
        <taxon>Euteleostomi</taxon>
        <taxon>Mammalia</taxon>
        <taxon>Eutheria</taxon>
        <taxon>Euarchontoglires</taxon>
        <taxon>Primates</taxon>
        <taxon>Haplorrhini</taxon>
        <taxon>Catarrhini</taxon>
        <taxon>Hominidae</taxon>
        <taxon>Homo</taxon>
    </lineage>
</organism>
<dbReference type="Ensembl" id="ENST00000602144.5">
    <property type="protein sequence ID" value="ENSP00000471675.1"/>
    <property type="gene ID" value="ENSG00000204604.14"/>
</dbReference>
<dbReference type="Ensembl" id="ENST00000602144.5">
    <property type="protein sequence ID" value="ENSP00000471675.1"/>
    <property type="gene ID" value="ENSG00000204604.13"/>
</dbReference>
<reference evidence="1 2" key="2">
    <citation type="journal article" date="2004" name="Nature">
        <title>The DNA sequence and biology of human chromosome 19.</title>
        <authorList>
            <person name="Grimwood J."/>
            <person name="Gordon L.A."/>
            <person name="Olsen A."/>
            <person name="Terry A."/>
            <person name="Schmutz J."/>
            <person name="Lamerdin J."/>
            <person name="Hellsten U."/>
            <person name="Goodstein D."/>
            <person name="Couronne O."/>
            <person name="Tran-Gyamfi M."/>
            <person name="Aerts A."/>
            <person name="Altherr M."/>
            <person name="Ashworth L."/>
            <person name="Bajorek E."/>
            <person name="Black S."/>
            <person name="Branscomb E."/>
            <person name="Caenepeel S."/>
            <person name="Carrano A."/>
            <person name="Caoile C."/>
            <person name="Chan Y.M."/>
            <person name="Christensen M."/>
            <person name="Cleland C.A."/>
            <person name="Copeland A."/>
            <person name="Dalin E."/>
            <person name="Dehal P."/>
            <person name="Denys M."/>
            <person name="Detter J.C."/>
            <person name="Escobar J."/>
            <person name="Flowers D."/>
            <person name="Fotopulos D."/>
            <person name="Garcia C."/>
            <person name="Georgescu A.M."/>
            <person name="Glavina T."/>
            <person name="Gomez M."/>
            <person name="Gonzales E."/>
            <person name="Groza M."/>
            <person name="Hammon N."/>
            <person name="Hawkins T."/>
            <person name="Haydu L."/>
            <person name="Ho I."/>
            <person name="Huang W."/>
            <person name="Israni S."/>
            <person name="Jett J."/>
            <person name="Kadner K."/>
            <person name="Kimball H."/>
            <person name="Kobayashi A."/>
            <person name="Larionov V."/>
            <person name="Leem S.H."/>
            <person name="Lopez F."/>
            <person name="Lou Y."/>
            <person name="Lowry S."/>
            <person name="Malfatti S."/>
            <person name="Martinez D."/>
            <person name="McCready P."/>
            <person name="Medina C."/>
            <person name="Morgan J."/>
            <person name="Nelson K."/>
            <person name="Nolan M."/>
            <person name="Ovcharenko I."/>
            <person name="Pitluck S."/>
            <person name="Pollard M."/>
            <person name="Popkie A.P."/>
            <person name="Predki P."/>
            <person name="Quan G."/>
            <person name="Ramirez L."/>
            <person name="Rash S."/>
            <person name="Retterer J."/>
            <person name="Rodriguez A."/>
            <person name="Rogers S."/>
            <person name="Salamov A."/>
            <person name="Salazar A."/>
            <person name="She X."/>
            <person name="Smith D."/>
            <person name="Slezak T."/>
            <person name="Solovyev V."/>
            <person name="Thayer N."/>
            <person name="Tice H."/>
            <person name="Tsai M."/>
            <person name="Ustaszewska A."/>
            <person name="Vo N."/>
            <person name="Wagner M."/>
            <person name="Wheeler J."/>
            <person name="Wu K."/>
            <person name="Xie G."/>
            <person name="Yang J."/>
            <person name="Dubchak I."/>
            <person name="Furey T.S."/>
            <person name="DeJong P."/>
            <person name="Dickson M."/>
            <person name="Gordon D."/>
            <person name="Eichler E.E."/>
            <person name="Pennacchio L.A."/>
            <person name="Richardson P."/>
            <person name="Stubbs L."/>
            <person name="Rokhsar D.S."/>
            <person name="Myers R.M."/>
            <person name="Rubin E.M."/>
            <person name="Lucas S.M."/>
        </authorList>
    </citation>
    <scope>NUCLEOTIDE SEQUENCE [LARGE SCALE GENOMIC DNA]</scope>
</reference>
<accession>M0R171</accession>
<reference evidence="1" key="4">
    <citation type="submission" date="2025-08" db="UniProtKB">
        <authorList>
            <consortium name="Ensembl"/>
        </authorList>
    </citation>
    <scope>IDENTIFICATION</scope>
</reference>
<dbReference type="AlphaFoldDB" id="M0R171"/>
<dbReference type="Bgee" id="ENSG00000204604">
    <property type="expression patterns" value="Expressed in palpebral conjunctiva and 149 other cell types or tissues"/>
</dbReference>
<dbReference type="ExpressionAtlas" id="M0R171">
    <property type="expression patterns" value="baseline and differential"/>
</dbReference>
<protein>
    <submittedName>
        <fullName evidence="1">Zinc finger protein 468</fullName>
    </submittedName>
</protein>
<sequence>MALPQVPSLVTQCHELGKRLHWAGPGKGSHPDMDGHGVRVLWCQCSWAAGIVQGPHLDALSAHCGPGLEQLPMGVTY</sequence>
<reference evidence="1 2" key="1">
    <citation type="journal article" date="2001" name="Nature">
        <title>Initial sequencing and analysis of the human genome.</title>
        <authorList>
            <consortium name="International Human Genome Sequencing Consortium"/>
            <person name="Lander E.S."/>
            <person name="Linton L.M."/>
            <person name="Birren B."/>
            <person name="Nusbaum C."/>
            <person name="Zody M.C."/>
            <person name="Baldwin J."/>
            <person name="Devon K."/>
            <person name="Dewar K."/>
            <person name="Doyle M."/>
            <person name="FitzHugh W."/>
            <person name="Funke R."/>
            <person name="Gage D."/>
            <person name="Harris K."/>
            <person name="Heaford A."/>
            <person name="Howland J."/>
            <person name="Kann L."/>
            <person name="Lehoczky J."/>
            <person name="LeVine R."/>
            <person name="McEwan P."/>
            <person name="McKernan K."/>
            <person name="Meldrim J."/>
            <person name="Mesirov J.P."/>
            <person name="Miranda C."/>
            <person name="Morris W."/>
            <person name="Naylor J."/>
            <person name="Raymond C."/>
            <person name="Rosetti M."/>
            <person name="Santos R."/>
            <person name="Sheridan A."/>
            <person name="Sougnez C."/>
            <person name="Stange-Thomann N."/>
            <person name="Stojanovic N."/>
            <person name="Subramanian A."/>
            <person name="Wyman D."/>
            <person name="Rogers J."/>
            <person name="Sulston J."/>
            <person name="Ainscough R."/>
            <person name="Beck S."/>
            <person name="Bentley D."/>
            <person name="Burton J."/>
            <person name="Clee C."/>
            <person name="Carter N."/>
            <person name="Coulson A."/>
            <person name="Deadman R."/>
            <person name="Deloukas P."/>
            <person name="Dunham A."/>
            <person name="Dunham I."/>
            <person name="Durbin R."/>
            <person name="French L."/>
            <person name="Grafham D."/>
            <person name="Gregory S."/>
            <person name="Hubbard T."/>
            <person name="Humphray S."/>
            <person name="Hunt A."/>
            <person name="Jones M."/>
            <person name="Lloyd C."/>
            <person name="McMurray A."/>
            <person name="Matthews L."/>
            <person name="Mercer S."/>
            <person name="Milne S."/>
            <person name="Mullikin J.C."/>
            <person name="Mungall A."/>
            <person name="Plumb R."/>
            <person name="Ross M."/>
            <person name="Shownkeen R."/>
            <person name="Sims S."/>
            <person name="Waterston R.H."/>
            <person name="Wilson R.K."/>
            <person name="Hillier L.W."/>
            <person name="McPherson J.D."/>
            <person name="Marra M.A."/>
            <person name="Mardis E.R."/>
            <person name="Fulton L.A."/>
            <person name="Chinwalla A.T."/>
            <person name="Pepin K.H."/>
            <person name="Gish W.R."/>
            <person name="Chissoe S.L."/>
            <person name="Wendl M.C."/>
            <person name="Delehaunty K.D."/>
            <person name="Miner T.L."/>
            <person name="Delehaunty A."/>
            <person name="Kramer J.B."/>
            <person name="Cook L.L."/>
            <person name="Fulton R.S."/>
            <person name="Johnson D.L."/>
            <person name="Minx P.J."/>
            <person name="Clifton S.W."/>
            <person name="Hawkins T."/>
            <person name="Branscomb E."/>
            <person name="Predki P."/>
            <person name="Richardson P."/>
            <person name="Wenning S."/>
            <person name="Slezak T."/>
            <person name="Doggett N."/>
            <person name="Cheng J.F."/>
            <person name="Olsen A."/>
            <person name="Lucas S."/>
            <person name="Elkin C."/>
            <person name="Uberbacher E."/>
            <person name="Frazier M."/>
            <person name="Gibbs R.A."/>
            <person name="Muzny D.M."/>
            <person name="Scherer S.E."/>
            <person name="Bouck J.B."/>
            <person name="Sodergren E.J."/>
            <person name="Worley K.C."/>
            <person name="Rives C.M."/>
            <person name="Gorrell J.H."/>
            <person name="Metzker M.L."/>
            <person name="Naylor S.L."/>
            <person name="Kucherlapati R.S."/>
            <person name="Nelson D.L."/>
            <person name="Weinstock G.M."/>
            <person name="Sakaki Y."/>
            <person name="Fujiyama A."/>
            <person name="Hattori M."/>
            <person name="Yada T."/>
            <person name="Toyoda A."/>
            <person name="Itoh T."/>
            <person name="Kawagoe C."/>
            <person name="Watanabe H."/>
            <person name="Totoki Y."/>
            <person name="Taylor T."/>
            <person name="Weissenbach J."/>
            <person name="Heilig R."/>
            <person name="Saurin W."/>
            <person name="Artiguenave F."/>
            <person name="Brottier P."/>
            <person name="Bruls T."/>
            <person name="Pelletier E."/>
            <person name="Robert C."/>
            <person name="Wincker P."/>
            <person name="Smith D.R."/>
            <person name="Doucette-Stamm L."/>
            <person name="Rubenfield M."/>
            <person name="Weinstock K."/>
            <person name="Lee H.M."/>
            <person name="Dubois J."/>
            <person name="Rosenthal A."/>
            <person name="Platzer M."/>
            <person name="Nyakatura G."/>
            <person name="Taudien S."/>
            <person name="Rump A."/>
            <person name="Yang H."/>
            <person name="Yu J."/>
            <person name="Wang J."/>
            <person name="Huang G."/>
            <person name="Gu J."/>
            <person name="Hood L."/>
            <person name="Rowen L."/>
            <person name="Madan A."/>
            <person name="Qin S."/>
            <person name="Davis R.W."/>
            <person name="Federspiel N.A."/>
            <person name="Abola A.P."/>
            <person name="Proctor M.J."/>
            <person name="Myers R.M."/>
            <person name="Schmutz J."/>
            <person name="Dickson M."/>
            <person name="Grimwood J."/>
            <person name="Cox D.R."/>
            <person name="Olson M.V."/>
            <person name="Kaul R."/>
            <person name="Raymond C."/>
            <person name="Shimizu N."/>
            <person name="Kawasaki K."/>
            <person name="Minoshima S."/>
            <person name="Evans G.A."/>
            <person name="Athanasiou M."/>
            <person name="Schultz R."/>
            <person name="Roe B.A."/>
            <person name="Chen F."/>
            <person name="Pan H."/>
            <person name="Ramser J."/>
            <person name="Lehrach H."/>
            <person name="Reinhardt R."/>
            <person name="McCombie W.R."/>
            <person name="de la Bastide M."/>
            <person name="Dedhia N."/>
            <person name="Blocker H."/>
            <person name="Hornischer K."/>
            <person name="Nordsiek G."/>
            <person name="Agarwala R."/>
            <person name="Aravind L."/>
            <person name="Bailey J.A."/>
            <person name="Bateman A."/>
            <person name="Batzoglou S."/>
            <person name="Birney E."/>
            <person name="Bork P."/>
            <person name="Brown D.G."/>
            <person name="Burge C.B."/>
            <person name="Cerutti L."/>
            <person name="Chen H.C."/>
            <person name="Church D."/>
            <person name="Clamp M."/>
            <person name="Copley R.R."/>
            <person name="Doerks T."/>
            <person name="Eddy S.R."/>
            <person name="Eichler E.E."/>
            <person name="Furey T.S."/>
            <person name="Galagan J."/>
            <person name="Gilbert J.G."/>
            <person name="Harmon C."/>
            <person name="Hayashizaki Y."/>
            <person name="Haussler D."/>
            <person name="Hermjakob H."/>
            <person name="Hokamp K."/>
            <person name="Jang W."/>
            <person name="Johnson L.S."/>
            <person name="Jones T.A."/>
            <person name="Kasif S."/>
            <person name="Kaspryzk A."/>
            <person name="Kennedy S."/>
            <person name="Kent W.J."/>
            <person name="Kitts P."/>
            <person name="Koonin E.V."/>
            <person name="Korf I."/>
            <person name="Kulp D."/>
            <person name="Lancet D."/>
            <person name="Lowe T.M."/>
            <person name="McLysaght A."/>
            <person name="Mikkelsen T."/>
            <person name="Moran J.V."/>
            <person name="Mulder N."/>
            <person name="Pollara V.J."/>
            <person name="Ponting C.P."/>
            <person name="Schuler G."/>
            <person name="Schultz J."/>
            <person name="Slater G."/>
            <person name="Smit A.F."/>
            <person name="Stupka E."/>
            <person name="Szustakowski J."/>
            <person name="Thierry-Mieg D."/>
            <person name="Thierry-Mieg J."/>
            <person name="Wagner L."/>
            <person name="Wallis J."/>
            <person name="Wheeler R."/>
            <person name="Williams A."/>
            <person name="Wolf Y.I."/>
            <person name="Wolfe K.H."/>
            <person name="Yang S.P."/>
            <person name="Yeh R.F."/>
            <person name="Collins F."/>
            <person name="Guyer M.S."/>
            <person name="Peterson J."/>
            <person name="Felsenfeld A."/>
            <person name="Wetterstrand K.A."/>
            <person name="Patrinos A."/>
            <person name="Morgan M.J."/>
            <person name="de Jong P."/>
            <person name="Catanese J.J."/>
            <person name="Osoegawa K."/>
            <person name="Shizuya H."/>
            <person name="Choi S."/>
            <person name="Chen Y.J."/>
        </authorList>
    </citation>
    <scope>NUCLEOTIDE SEQUENCE [LARGE SCALE GENOMIC DNA]</scope>
</reference>
<gene>
    <name evidence="1" type="primary">ZNF468</name>
</gene>
<dbReference type="ChiTaRS" id="ZNF468">
    <property type="organism name" value="human"/>
</dbReference>
<proteinExistence type="predicted"/>
<keyword evidence="2" id="KW-1185">Reference proteome</keyword>
<dbReference type="OpenTargets" id="ENSG00000204604"/>
<name>M0R171_HUMAN</name>
<dbReference type="GeneTree" id="ENSGT00940000154397"/>
<reference evidence="1" key="5">
    <citation type="submission" date="2025-09" db="UniProtKB">
        <authorList>
            <consortium name="Ensembl"/>
        </authorList>
    </citation>
    <scope>IDENTIFICATION</scope>
</reference>
<evidence type="ECO:0000313" key="1">
    <source>
        <dbReference type="Ensembl" id="ENSP00000471675.1"/>
    </source>
</evidence>
<dbReference type="HOGENOM" id="CLU_2637412_0_0_1"/>
<dbReference type="EMBL" id="AC008813">
    <property type="status" value="NOT_ANNOTATED_CDS"/>
    <property type="molecule type" value="Genomic_DNA"/>
</dbReference>
<reference evidence="1 2" key="3">
    <citation type="journal article" date="2004" name="Nature">
        <title>Finishing the euchromatic sequence of the human genome.</title>
        <authorList>
            <consortium name="International Human Genome Sequencing Consortium"/>
        </authorList>
    </citation>
    <scope>NUCLEOTIDE SEQUENCE [LARGE SCALE GENOMIC DNA]</scope>
</reference>
<evidence type="ECO:0000313" key="2">
    <source>
        <dbReference type="Proteomes" id="UP000005640"/>
    </source>
</evidence>
<dbReference type="Proteomes" id="UP000005640">
    <property type="component" value="Chromosome 19"/>
</dbReference>
<dbReference type="OrthoDB" id="1095242at2759"/>